<dbReference type="PROSITE" id="PS50042">
    <property type="entry name" value="CNMP_BINDING_3"/>
    <property type="match status" value="1"/>
</dbReference>
<feature type="domain" description="HTH crp-type" evidence="5">
    <location>
        <begin position="146"/>
        <end position="220"/>
    </location>
</feature>
<dbReference type="InterPro" id="IPR018490">
    <property type="entry name" value="cNMP-bd_dom_sf"/>
</dbReference>
<dbReference type="Gene3D" id="2.60.120.10">
    <property type="entry name" value="Jelly Rolls"/>
    <property type="match status" value="1"/>
</dbReference>
<dbReference type="AlphaFoldDB" id="A0A1I2ZAY2"/>
<dbReference type="PROSITE" id="PS51063">
    <property type="entry name" value="HTH_CRP_2"/>
    <property type="match status" value="1"/>
</dbReference>
<dbReference type="EMBL" id="FOPY01000003">
    <property type="protein sequence ID" value="SFH34934.1"/>
    <property type="molecule type" value="Genomic_DNA"/>
</dbReference>
<dbReference type="Pfam" id="PF00027">
    <property type="entry name" value="cNMP_binding"/>
    <property type="match status" value="1"/>
</dbReference>
<keyword evidence="7" id="KW-1185">Reference proteome</keyword>
<dbReference type="GO" id="GO:0006355">
    <property type="term" value="P:regulation of DNA-templated transcription"/>
    <property type="evidence" value="ECO:0007669"/>
    <property type="project" value="InterPro"/>
</dbReference>
<dbReference type="InterPro" id="IPR000595">
    <property type="entry name" value="cNMP-bd_dom"/>
</dbReference>
<dbReference type="SUPFAM" id="SSF51206">
    <property type="entry name" value="cAMP-binding domain-like"/>
    <property type="match status" value="1"/>
</dbReference>
<organism evidence="6 7">
    <name type="scientific">Modicisalibacter xianhensis</name>
    <dbReference type="NCBI Taxonomy" id="442341"/>
    <lineage>
        <taxon>Bacteria</taxon>
        <taxon>Pseudomonadati</taxon>
        <taxon>Pseudomonadota</taxon>
        <taxon>Gammaproteobacteria</taxon>
        <taxon>Oceanospirillales</taxon>
        <taxon>Halomonadaceae</taxon>
        <taxon>Modicisalibacter</taxon>
    </lineage>
</organism>
<keyword evidence="1" id="KW-0805">Transcription regulation</keyword>
<dbReference type="InterPro" id="IPR036390">
    <property type="entry name" value="WH_DNA-bd_sf"/>
</dbReference>
<keyword evidence="2" id="KW-0238">DNA-binding</keyword>
<evidence type="ECO:0000259" key="4">
    <source>
        <dbReference type="PROSITE" id="PS50042"/>
    </source>
</evidence>
<dbReference type="GO" id="GO:0016301">
    <property type="term" value="F:kinase activity"/>
    <property type="evidence" value="ECO:0007669"/>
    <property type="project" value="UniProtKB-KW"/>
</dbReference>
<accession>A0A1I2ZAY2</accession>
<dbReference type="InterPro" id="IPR014710">
    <property type="entry name" value="RmlC-like_jellyroll"/>
</dbReference>
<name>A0A1I2ZAY2_9GAMM</name>
<evidence type="ECO:0000256" key="2">
    <source>
        <dbReference type="ARBA" id="ARBA00023125"/>
    </source>
</evidence>
<keyword evidence="3" id="KW-0804">Transcription</keyword>
<evidence type="ECO:0000256" key="3">
    <source>
        <dbReference type="ARBA" id="ARBA00023163"/>
    </source>
</evidence>
<feature type="domain" description="Cyclic nucleotide-binding" evidence="4">
    <location>
        <begin position="29"/>
        <end position="82"/>
    </location>
</feature>
<dbReference type="Pfam" id="PF13545">
    <property type="entry name" value="HTH_Crp_2"/>
    <property type="match status" value="1"/>
</dbReference>
<reference evidence="6 7" key="1">
    <citation type="submission" date="2016-10" db="EMBL/GenBank/DDBJ databases">
        <authorList>
            <person name="de Groot N.N."/>
        </authorList>
    </citation>
    <scope>NUCLEOTIDE SEQUENCE [LARGE SCALE GENOMIC DNA]</scope>
    <source>
        <strain evidence="6 7">CGMCC 1.6848</strain>
    </source>
</reference>
<evidence type="ECO:0000313" key="6">
    <source>
        <dbReference type="EMBL" id="SFH34934.1"/>
    </source>
</evidence>
<dbReference type="InterPro" id="IPR012318">
    <property type="entry name" value="HTH_CRP"/>
</dbReference>
<dbReference type="STRING" id="442341.SAMN04487959_1033"/>
<sequence>MEDSCVIRNLSHFTTIGPEEARILHELELEPIKYKKDDKVWREGHQPDNIYTLHSGWAYTYQVMNNGKIRVLDIFLPGDIMGIRDATLPHHATSCSMLSSGDVCPLPAWRLTEIFHEYPNLAMSIHASSARQQAVITDRLFNVLSNDAKCRVAHFILEIYYRLKRVNTDLQEGFTLPLLQKHISLVLGLTHVHISRVIKEMEENNILKKARNEIEIMDIKKLHNMSNFDPERYTDAINSHLTHHISKKDHRDTL</sequence>
<dbReference type="Proteomes" id="UP000199040">
    <property type="component" value="Unassembled WGS sequence"/>
</dbReference>
<dbReference type="SUPFAM" id="SSF46785">
    <property type="entry name" value="Winged helix' DNA-binding domain"/>
    <property type="match status" value="1"/>
</dbReference>
<keyword evidence="6" id="KW-0808">Transferase</keyword>
<dbReference type="RefSeq" id="WP_092843730.1">
    <property type="nucleotide sequence ID" value="NZ_FOPY01000003.1"/>
</dbReference>
<proteinExistence type="predicted"/>
<protein>
    <submittedName>
        <fullName evidence="6">cAMP-binding domain of CRP or a regulatory subunit of cAMP-dependent protein kinases</fullName>
    </submittedName>
</protein>
<evidence type="ECO:0000313" key="7">
    <source>
        <dbReference type="Proteomes" id="UP000199040"/>
    </source>
</evidence>
<evidence type="ECO:0000259" key="5">
    <source>
        <dbReference type="PROSITE" id="PS51063"/>
    </source>
</evidence>
<gene>
    <name evidence="6" type="ORF">SAMN04487959_1033</name>
</gene>
<keyword evidence="6" id="KW-0418">Kinase</keyword>
<dbReference type="CDD" id="cd00038">
    <property type="entry name" value="CAP_ED"/>
    <property type="match status" value="1"/>
</dbReference>
<dbReference type="GO" id="GO:0003677">
    <property type="term" value="F:DNA binding"/>
    <property type="evidence" value="ECO:0007669"/>
    <property type="project" value="UniProtKB-KW"/>
</dbReference>
<evidence type="ECO:0000256" key="1">
    <source>
        <dbReference type="ARBA" id="ARBA00023015"/>
    </source>
</evidence>